<dbReference type="VEuPathDB" id="FungiDB:PADG_06482"/>
<keyword evidence="6" id="KW-0808">Transferase</keyword>
<dbReference type="InterPro" id="IPR036388">
    <property type="entry name" value="WH-like_DNA-bd_sf"/>
</dbReference>
<dbReference type="Gene3D" id="1.10.10.10">
    <property type="entry name" value="Winged helix-like DNA-binding domain superfamily/Winged helix DNA-binding domain"/>
    <property type="match status" value="1"/>
</dbReference>
<dbReference type="Pfam" id="PF01035">
    <property type="entry name" value="DNA_binding_1"/>
    <property type="match status" value="1"/>
</dbReference>
<dbReference type="VEuPathDB" id="FungiDB:PADG_06483"/>
<evidence type="ECO:0000256" key="8">
    <source>
        <dbReference type="ARBA" id="ARBA00023204"/>
    </source>
</evidence>
<dbReference type="AlphaFoldDB" id="A0A1D2J9W7"/>
<sequence length="303" mass="33583">MLTRHAPLGQTKNNTRNSAELILRKPLIGYFPCKDSARNKLFRLDAIPTRDLVLGWLTCGLISERYLSLIVRDRPREDGKSSKDTKQFECWWRGQEREAMTATVRARTTTLTTSAISSRKRTSHTTKAAKANPKPSLTTTPKSPSSPILTNQSQSQSQSQSQPQPIDPALLPTLRRLTTHPSLTPHQRKVYRTLLSIPRGRWTTYATLASHLSSSPRAIGNAMRTNPFAPDVPCHRVLASDRTVGGYKGKWGNGGDYATEKMGLLRGEGVVFDGKGRVVGECFGEFWEVGGGVGEVRVMLRGR</sequence>
<comment type="catalytic activity">
    <reaction evidence="1">
        <text>a 4-O-methyl-thymidine in DNA + L-cysteinyl-[protein] = a thymidine in DNA + S-methyl-L-cysteinyl-[protein]</text>
        <dbReference type="Rhea" id="RHEA:53428"/>
        <dbReference type="Rhea" id="RHEA-COMP:10131"/>
        <dbReference type="Rhea" id="RHEA-COMP:10132"/>
        <dbReference type="Rhea" id="RHEA-COMP:13555"/>
        <dbReference type="Rhea" id="RHEA-COMP:13556"/>
        <dbReference type="ChEBI" id="CHEBI:29950"/>
        <dbReference type="ChEBI" id="CHEBI:82612"/>
        <dbReference type="ChEBI" id="CHEBI:137386"/>
        <dbReference type="ChEBI" id="CHEBI:137387"/>
        <dbReference type="EC" id="2.1.1.63"/>
    </reaction>
</comment>
<evidence type="ECO:0000313" key="14">
    <source>
        <dbReference type="EMBL" id="ODH22102.1"/>
    </source>
</evidence>
<evidence type="ECO:0000259" key="13">
    <source>
        <dbReference type="Pfam" id="PF01035"/>
    </source>
</evidence>
<evidence type="ECO:0000256" key="4">
    <source>
        <dbReference type="ARBA" id="ARBA00015377"/>
    </source>
</evidence>
<dbReference type="CDD" id="cd06445">
    <property type="entry name" value="ATase"/>
    <property type="match status" value="1"/>
</dbReference>
<protein>
    <recommendedName>
        <fullName evidence="4">Methylated-DNA--protein-cysteine methyltransferase</fullName>
        <ecNumber evidence="3">2.1.1.63</ecNumber>
    </recommendedName>
    <alternativeName>
        <fullName evidence="9">6-O-methylguanine-DNA methyltransferase</fullName>
    </alternativeName>
    <alternativeName>
        <fullName evidence="10">O-6-methylguanine-DNA-alkyltransferase</fullName>
    </alternativeName>
</protein>
<evidence type="ECO:0000256" key="5">
    <source>
        <dbReference type="ARBA" id="ARBA00022603"/>
    </source>
</evidence>
<evidence type="ECO:0000256" key="2">
    <source>
        <dbReference type="ARBA" id="ARBA00008711"/>
    </source>
</evidence>
<dbReference type="InterPro" id="IPR014048">
    <property type="entry name" value="MethylDNA_cys_MeTrfase_DNA-bd"/>
</dbReference>
<evidence type="ECO:0000256" key="6">
    <source>
        <dbReference type="ARBA" id="ARBA00022679"/>
    </source>
</evidence>
<name>A0A1D2J9W7_PARBR</name>
<accession>A0A1D2J9W7</accession>
<evidence type="ECO:0000256" key="7">
    <source>
        <dbReference type="ARBA" id="ARBA00022763"/>
    </source>
</evidence>
<proteinExistence type="inferred from homology"/>
<reference evidence="14 15" key="1">
    <citation type="submission" date="2016-06" db="EMBL/GenBank/DDBJ databases">
        <authorList>
            <person name="Kjaerup R.B."/>
            <person name="Dalgaard T.S."/>
            <person name="Juul-Madsen H.R."/>
        </authorList>
    </citation>
    <scope>NUCLEOTIDE SEQUENCE [LARGE SCALE GENOMIC DNA]</scope>
    <source>
        <strain evidence="14 15">Pb300</strain>
    </source>
</reference>
<dbReference type="EMBL" id="LZYO01000254">
    <property type="protein sequence ID" value="ODH22102.1"/>
    <property type="molecule type" value="Genomic_DNA"/>
</dbReference>
<dbReference type="Proteomes" id="UP000242814">
    <property type="component" value="Unassembled WGS sequence"/>
</dbReference>
<keyword evidence="7" id="KW-0227">DNA damage</keyword>
<feature type="compositionally biased region" description="Low complexity" evidence="12">
    <location>
        <begin position="133"/>
        <end position="168"/>
    </location>
</feature>
<dbReference type="NCBIfam" id="TIGR00589">
    <property type="entry name" value="ogt"/>
    <property type="match status" value="1"/>
</dbReference>
<evidence type="ECO:0000256" key="11">
    <source>
        <dbReference type="ARBA" id="ARBA00049348"/>
    </source>
</evidence>
<dbReference type="InterPro" id="IPR001497">
    <property type="entry name" value="MethylDNA_cys_MeTrfase_AS"/>
</dbReference>
<dbReference type="GO" id="GO:0032259">
    <property type="term" value="P:methylation"/>
    <property type="evidence" value="ECO:0007669"/>
    <property type="project" value="UniProtKB-KW"/>
</dbReference>
<dbReference type="PANTHER" id="PTHR10815">
    <property type="entry name" value="METHYLATED-DNA--PROTEIN-CYSTEINE METHYLTRANSFERASE"/>
    <property type="match status" value="1"/>
</dbReference>
<dbReference type="EC" id="2.1.1.63" evidence="3"/>
<evidence type="ECO:0000256" key="9">
    <source>
        <dbReference type="ARBA" id="ARBA00030795"/>
    </source>
</evidence>
<feature type="region of interest" description="Disordered" evidence="12">
    <location>
        <begin position="102"/>
        <end position="168"/>
    </location>
</feature>
<dbReference type="InterPro" id="IPR036217">
    <property type="entry name" value="MethylDNA_cys_MeTrfase_DNAb"/>
</dbReference>
<evidence type="ECO:0000256" key="3">
    <source>
        <dbReference type="ARBA" id="ARBA00011918"/>
    </source>
</evidence>
<evidence type="ECO:0000256" key="1">
    <source>
        <dbReference type="ARBA" id="ARBA00001286"/>
    </source>
</evidence>
<comment type="catalytic activity">
    <reaction evidence="11">
        <text>a 6-O-methyl-2'-deoxyguanosine in DNA + L-cysteinyl-[protein] = S-methyl-L-cysteinyl-[protein] + a 2'-deoxyguanosine in DNA</text>
        <dbReference type="Rhea" id="RHEA:24000"/>
        <dbReference type="Rhea" id="RHEA-COMP:10131"/>
        <dbReference type="Rhea" id="RHEA-COMP:10132"/>
        <dbReference type="Rhea" id="RHEA-COMP:11367"/>
        <dbReference type="Rhea" id="RHEA-COMP:11368"/>
        <dbReference type="ChEBI" id="CHEBI:29950"/>
        <dbReference type="ChEBI" id="CHEBI:82612"/>
        <dbReference type="ChEBI" id="CHEBI:85445"/>
        <dbReference type="ChEBI" id="CHEBI:85448"/>
        <dbReference type="EC" id="2.1.1.63"/>
    </reaction>
</comment>
<dbReference type="PANTHER" id="PTHR10815:SF13">
    <property type="entry name" value="METHYLATED-DNA--PROTEIN-CYSTEINE METHYLTRANSFERASE"/>
    <property type="match status" value="1"/>
</dbReference>
<evidence type="ECO:0000313" key="15">
    <source>
        <dbReference type="Proteomes" id="UP000242814"/>
    </source>
</evidence>
<evidence type="ECO:0000256" key="12">
    <source>
        <dbReference type="SAM" id="MobiDB-lite"/>
    </source>
</evidence>
<dbReference type="GO" id="GO:0006281">
    <property type="term" value="P:DNA repair"/>
    <property type="evidence" value="ECO:0007669"/>
    <property type="project" value="UniProtKB-KW"/>
</dbReference>
<feature type="domain" description="Methylated-DNA-[protein]-cysteine S-methyltransferase DNA binding" evidence="13">
    <location>
        <begin position="186"/>
        <end position="270"/>
    </location>
</feature>
<dbReference type="VEuPathDB" id="FungiDB:PABG_07034"/>
<feature type="compositionally biased region" description="Low complexity" evidence="12">
    <location>
        <begin position="102"/>
        <end position="117"/>
    </location>
</feature>
<keyword evidence="8" id="KW-0234">DNA repair</keyword>
<keyword evidence="5" id="KW-0489">Methyltransferase</keyword>
<organism evidence="14 15">
    <name type="scientific">Paracoccidioides brasiliensis</name>
    <dbReference type="NCBI Taxonomy" id="121759"/>
    <lineage>
        <taxon>Eukaryota</taxon>
        <taxon>Fungi</taxon>
        <taxon>Dikarya</taxon>
        <taxon>Ascomycota</taxon>
        <taxon>Pezizomycotina</taxon>
        <taxon>Eurotiomycetes</taxon>
        <taxon>Eurotiomycetidae</taxon>
        <taxon>Onygenales</taxon>
        <taxon>Ajellomycetaceae</taxon>
        <taxon>Paracoccidioides</taxon>
    </lineage>
</organism>
<dbReference type="PROSITE" id="PS00374">
    <property type="entry name" value="MGMT"/>
    <property type="match status" value="1"/>
</dbReference>
<gene>
    <name evidence="14" type="ORF">ACO22_05583</name>
</gene>
<comment type="similarity">
    <text evidence="2">Belongs to the MGMT family.</text>
</comment>
<dbReference type="GO" id="GO:0003908">
    <property type="term" value="F:methylated-DNA-[protein]-cysteine S-methyltransferase activity"/>
    <property type="evidence" value="ECO:0007669"/>
    <property type="project" value="UniProtKB-EC"/>
</dbReference>
<evidence type="ECO:0000256" key="10">
    <source>
        <dbReference type="ARBA" id="ARBA00031621"/>
    </source>
</evidence>
<comment type="caution">
    <text evidence="14">The sequence shown here is derived from an EMBL/GenBank/DDBJ whole genome shotgun (WGS) entry which is preliminary data.</text>
</comment>
<dbReference type="SUPFAM" id="SSF46767">
    <property type="entry name" value="Methylated DNA-protein cysteine methyltransferase, C-terminal domain"/>
    <property type="match status" value="1"/>
</dbReference>